<evidence type="ECO:0000256" key="18">
    <source>
        <dbReference type="SAM" id="Phobius"/>
    </source>
</evidence>
<comment type="function">
    <text evidence="1">Mediates magnesium influx to the cytosol.</text>
</comment>
<dbReference type="EMBL" id="PXZH01000001">
    <property type="protein sequence ID" value="RST89523.1"/>
    <property type="molecule type" value="Genomic_DNA"/>
</dbReference>
<keyword evidence="11" id="KW-0067">ATP-binding</keyword>
<evidence type="ECO:0000256" key="4">
    <source>
        <dbReference type="ARBA" id="ARBA00012786"/>
    </source>
</evidence>
<reference evidence="20 21" key="1">
    <citation type="submission" date="2018-03" db="EMBL/GenBank/DDBJ databases">
        <authorList>
            <person name="Gulvik C.A."/>
        </authorList>
    </citation>
    <scope>NUCLEOTIDE SEQUENCE [LARGE SCALE GENOMIC DNA]</scope>
    <source>
        <strain evidence="20 21">JCM 31581</strain>
    </source>
</reference>
<evidence type="ECO:0000256" key="2">
    <source>
        <dbReference type="ARBA" id="ARBA00004429"/>
    </source>
</evidence>
<dbReference type="InterPro" id="IPR036412">
    <property type="entry name" value="HAD-like_sf"/>
</dbReference>
<dbReference type="InterPro" id="IPR004014">
    <property type="entry name" value="ATPase_P-typ_cation-transptr_N"/>
</dbReference>
<evidence type="ECO:0000259" key="19">
    <source>
        <dbReference type="SMART" id="SM00831"/>
    </source>
</evidence>
<dbReference type="GO" id="GO:0005524">
    <property type="term" value="F:ATP binding"/>
    <property type="evidence" value="ECO:0007669"/>
    <property type="project" value="UniProtKB-KW"/>
</dbReference>
<dbReference type="SFLD" id="SFLDS00003">
    <property type="entry name" value="Haloacid_Dehalogenase"/>
    <property type="match status" value="1"/>
</dbReference>
<dbReference type="CDD" id="cd02077">
    <property type="entry name" value="P-type_ATPase_Mg"/>
    <property type="match status" value="1"/>
</dbReference>
<feature type="transmembrane region" description="Helical" evidence="18">
    <location>
        <begin position="848"/>
        <end position="866"/>
    </location>
</feature>
<keyword evidence="13" id="KW-1278">Translocase</keyword>
<dbReference type="AlphaFoldDB" id="A0A3S0ADY1"/>
<evidence type="ECO:0000256" key="8">
    <source>
        <dbReference type="ARBA" id="ARBA00022553"/>
    </source>
</evidence>
<comment type="similarity">
    <text evidence="3">Belongs to the cation transport ATPase (P-type) (TC 3.A.3) family. Type IIIB subfamily.</text>
</comment>
<feature type="transmembrane region" description="Helical" evidence="18">
    <location>
        <begin position="271"/>
        <end position="290"/>
    </location>
</feature>
<dbReference type="Gene3D" id="2.70.150.10">
    <property type="entry name" value="Calcium-transporting ATPase, cytoplasmic transduction domain A"/>
    <property type="match status" value="1"/>
</dbReference>
<dbReference type="NCBIfam" id="NF011702">
    <property type="entry name" value="PRK15122.1"/>
    <property type="match status" value="1"/>
</dbReference>
<dbReference type="Pfam" id="PF00122">
    <property type="entry name" value="E1-E2_ATPase"/>
    <property type="match status" value="1"/>
</dbReference>
<dbReference type="Pfam" id="PF00689">
    <property type="entry name" value="Cation_ATPase_C"/>
    <property type="match status" value="1"/>
</dbReference>
<evidence type="ECO:0000256" key="12">
    <source>
        <dbReference type="ARBA" id="ARBA00022842"/>
    </source>
</evidence>
<gene>
    <name evidence="20" type="primary">mgtA</name>
    <name evidence="20" type="ORF">C7P63_00105</name>
</gene>
<keyword evidence="7" id="KW-0997">Cell inner membrane</keyword>
<dbReference type="InterPro" id="IPR044492">
    <property type="entry name" value="P_typ_ATPase_HD_dom"/>
</dbReference>
<evidence type="ECO:0000256" key="14">
    <source>
        <dbReference type="ARBA" id="ARBA00022989"/>
    </source>
</evidence>
<evidence type="ECO:0000256" key="11">
    <source>
        <dbReference type="ARBA" id="ARBA00022840"/>
    </source>
</evidence>
<dbReference type="InterPro" id="IPR023299">
    <property type="entry name" value="ATPase_P-typ_cyto_dom_N"/>
</dbReference>
<evidence type="ECO:0000256" key="7">
    <source>
        <dbReference type="ARBA" id="ARBA00022519"/>
    </source>
</evidence>
<feature type="transmembrane region" description="Helical" evidence="18">
    <location>
        <begin position="101"/>
        <end position="118"/>
    </location>
</feature>
<feature type="transmembrane region" description="Helical" evidence="18">
    <location>
        <begin position="744"/>
        <end position="770"/>
    </location>
</feature>
<keyword evidence="9 18" id="KW-0812">Transmembrane</keyword>
<dbReference type="SUPFAM" id="SSF81665">
    <property type="entry name" value="Calcium ATPase, transmembrane domain M"/>
    <property type="match status" value="1"/>
</dbReference>
<keyword evidence="8" id="KW-0597">Phosphoprotein</keyword>
<keyword evidence="6" id="KW-1003">Cell membrane</keyword>
<dbReference type="SFLD" id="SFLDF00027">
    <property type="entry name" value="p-type_atpase"/>
    <property type="match status" value="1"/>
</dbReference>
<dbReference type="InterPro" id="IPR023298">
    <property type="entry name" value="ATPase_P-typ_TM_dom_sf"/>
</dbReference>
<evidence type="ECO:0000313" key="21">
    <source>
        <dbReference type="Proteomes" id="UP000277864"/>
    </source>
</evidence>
<evidence type="ECO:0000313" key="20">
    <source>
        <dbReference type="EMBL" id="RST89523.1"/>
    </source>
</evidence>
<evidence type="ECO:0000256" key="5">
    <source>
        <dbReference type="ARBA" id="ARBA00013555"/>
    </source>
</evidence>
<evidence type="ECO:0000256" key="16">
    <source>
        <dbReference type="ARBA" id="ARBA00029806"/>
    </source>
</evidence>
<evidence type="ECO:0000256" key="6">
    <source>
        <dbReference type="ARBA" id="ARBA00022475"/>
    </source>
</evidence>
<dbReference type="PROSITE" id="PS00154">
    <property type="entry name" value="ATPASE_E1_E2"/>
    <property type="match status" value="1"/>
</dbReference>
<comment type="catalytic activity">
    <reaction evidence="17">
        <text>Mg(2+)(out) + ATP + H2O = Mg(2+)(in) + ADP + phosphate + H(+)</text>
        <dbReference type="Rhea" id="RHEA:10260"/>
        <dbReference type="ChEBI" id="CHEBI:15377"/>
        <dbReference type="ChEBI" id="CHEBI:15378"/>
        <dbReference type="ChEBI" id="CHEBI:18420"/>
        <dbReference type="ChEBI" id="CHEBI:30616"/>
        <dbReference type="ChEBI" id="CHEBI:43474"/>
        <dbReference type="ChEBI" id="CHEBI:456216"/>
        <dbReference type="EC" id="7.2.2.14"/>
    </reaction>
</comment>
<feature type="transmembrane region" description="Helical" evidence="18">
    <location>
        <begin position="782"/>
        <end position="800"/>
    </location>
</feature>
<keyword evidence="14 18" id="KW-1133">Transmembrane helix</keyword>
<protein>
    <recommendedName>
        <fullName evidence="5">Magnesium-transporting ATPase, P-type 1</fullName>
        <ecNumber evidence="4">7.2.2.14</ecNumber>
    </recommendedName>
    <alternativeName>
        <fullName evidence="16">Mg(2+) transport ATPase, P-type 1</fullName>
    </alternativeName>
</protein>
<evidence type="ECO:0000256" key="9">
    <source>
        <dbReference type="ARBA" id="ARBA00022692"/>
    </source>
</evidence>
<dbReference type="InterPro" id="IPR018303">
    <property type="entry name" value="ATPase_P-typ_P_site"/>
</dbReference>
<sequence length="878" mass="98007">MKKVTKKEETKRLNRQESKDLELKKLAALSERELMMEFRTSPEGLSEEDAAKRLEEYGPNEVAAQSPIPAWKLLLYCFKDPFVYVLALLLVVSALTKDYEAAIIMGIMILCSVIIQFIQDYRSQKASFDLKELIENTCAITREGKTEEIPMDEVVPGDIVSLSTGDMIPADAVLIWTNDLFINQSSLTGESMPVEKFVEAGIDEKVKRDEDLTALDMQDLVFMGTDVLSGQGKAIILRTGDQTFFGDIAKTATGERGDTAFDVGISKVSKLLLRMVAVLFPVVLLLNGFTKGDWDQAFFFAIAVAVGLTPEMLPMIVTSNLAKGALSLSKKQVIVKELASIQNLGSMDVLCTDKTGTITEDRVVLVEHVNPLGDDDERVLDYAYINSKFQTGWRNLIDHAVMNYYEGKRDNRLFDQVEKIDEIPFDFSRRRLTVAVTLEDHHIMVTKGAVEEMGEVCTHAEINGEIIELTDEIRKEMRAVNVKMNEQGMRVIAVAYRKDIHTEPIYTVKDEENMVLIGFVGFLDPAKQSAVTAISSLHEHGVAVKVLTGDNEIVSRKVCQDVGIEVDQVLIGSQIAEMTDLELKEQVDHINLFAKLSPMQKSRIITLLQEKGHTVGFMGDGINDAPALRKADVGISVDTAADITKDASSIILLQKSLNVLEDGILEGRRVFTNMMKYIKITISSNFGNVFSVLVASAFLPFLPMLSIQLLIQNLIYDFAQLTTPWDNVDESDIIKPVKWGTEGLFKFTICIGPVSSIFDILTYLVMWFIFGANTIADQSLFQTGWFLVGLITQTMVVHIVRTEKVPFLESRASTPLLISSGLAILAGFLIVTTPIRDGFKFTRLPSSYWPWLIGIVIAYMFATELAKRIYIKVNKEWL</sequence>
<evidence type="ECO:0000256" key="13">
    <source>
        <dbReference type="ARBA" id="ARBA00022967"/>
    </source>
</evidence>
<organism evidence="20 21">
    <name type="scientific">Vagococcus humatus</name>
    <dbReference type="NCBI Taxonomy" id="1889241"/>
    <lineage>
        <taxon>Bacteria</taxon>
        <taxon>Bacillati</taxon>
        <taxon>Bacillota</taxon>
        <taxon>Bacilli</taxon>
        <taxon>Lactobacillales</taxon>
        <taxon>Enterococcaceae</taxon>
        <taxon>Vagococcus</taxon>
    </lineage>
</organism>
<dbReference type="SMART" id="SM00831">
    <property type="entry name" value="Cation_ATPase_N"/>
    <property type="match status" value="1"/>
</dbReference>
<dbReference type="InterPro" id="IPR006068">
    <property type="entry name" value="ATPase_P-typ_cation-transptr_C"/>
</dbReference>
<comment type="caution">
    <text evidence="20">The sequence shown here is derived from an EMBL/GenBank/DDBJ whole genome shotgun (WGS) entry which is preliminary data.</text>
</comment>
<accession>A0A3S0ADY1</accession>
<dbReference type="OrthoDB" id="9760364at2"/>
<dbReference type="Gene3D" id="3.40.1110.10">
    <property type="entry name" value="Calcium-transporting ATPase, cytoplasmic domain N"/>
    <property type="match status" value="1"/>
</dbReference>
<dbReference type="PANTHER" id="PTHR42861">
    <property type="entry name" value="CALCIUM-TRANSPORTING ATPASE"/>
    <property type="match status" value="1"/>
</dbReference>
<keyword evidence="12" id="KW-0460">Magnesium</keyword>
<feature type="transmembrane region" description="Helical" evidence="18">
    <location>
        <begin position="812"/>
        <end position="836"/>
    </location>
</feature>
<evidence type="ECO:0000256" key="3">
    <source>
        <dbReference type="ARBA" id="ARBA00008746"/>
    </source>
</evidence>
<dbReference type="InterPro" id="IPR006415">
    <property type="entry name" value="P-type_ATPase_IIIB"/>
</dbReference>
<evidence type="ECO:0000256" key="17">
    <source>
        <dbReference type="ARBA" id="ARBA00047295"/>
    </source>
</evidence>
<dbReference type="SUPFAM" id="SSF81660">
    <property type="entry name" value="Metal cation-transporting ATPase, ATP-binding domain N"/>
    <property type="match status" value="1"/>
</dbReference>
<dbReference type="GO" id="GO:0015444">
    <property type="term" value="F:P-type magnesium transporter activity"/>
    <property type="evidence" value="ECO:0007669"/>
    <property type="project" value="UniProtKB-EC"/>
</dbReference>
<feature type="transmembrane region" description="Helical" evidence="18">
    <location>
        <begin position="73"/>
        <end position="95"/>
    </location>
</feature>
<dbReference type="InterPro" id="IPR001757">
    <property type="entry name" value="P_typ_ATPase"/>
</dbReference>
<name>A0A3S0ADY1_9ENTE</name>
<dbReference type="InterPro" id="IPR008250">
    <property type="entry name" value="ATPase_P-typ_transduc_dom_A_sf"/>
</dbReference>
<dbReference type="InterPro" id="IPR023214">
    <property type="entry name" value="HAD_sf"/>
</dbReference>
<dbReference type="Pfam" id="PF13246">
    <property type="entry name" value="Cation_ATPase"/>
    <property type="match status" value="1"/>
</dbReference>
<proteinExistence type="inferred from homology"/>
<keyword evidence="10" id="KW-0547">Nucleotide-binding</keyword>
<keyword evidence="21" id="KW-1185">Reference proteome</keyword>
<dbReference type="GO" id="GO:0016887">
    <property type="term" value="F:ATP hydrolysis activity"/>
    <property type="evidence" value="ECO:0007669"/>
    <property type="project" value="InterPro"/>
</dbReference>
<dbReference type="Proteomes" id="UP000277864">
    <property type="component" value="Unassembled WGS sequence"/>
</dbReference>
<dbReference type="RefSeq" id="WP_125942133.1">
    <property type="nucleotide sequence ID" value="NZ_PXZH01000001.1"/>
</dbReference>
<feature type="transmembrane region" description="Helical" evidence="18">
    <location>
        <begin position="296"/>
        <end position="322"/>
    </location>
</feature>
<dbReference type="EC" id="7.2.2.14" evidence="4"/>
<evidence type="ECO:0000256" key="1">
    <source>
        <dbReference type="ARBA" id="ARBA00003954"/>
    </source>
</evidence>
<comment type="subcellular location">
    <subcellularLocation>
        <location evidence="2">Cell inner membrane</location>
        <topology evidence="2">Multi-pass membrane protein</topology>
    </subcellularLocation>
</comment>
<dbReference type="GO" id="GO:0005886">
    <property type="term" value="C:plasma membrane"/>
    <property type="evidence" value="ECO:0007669"/>
    <property type="project" value="UniProtKB-SubCell"/>
</dbReference>
<evidence type="ECO:0000256" key="15">
    <source>
        <dbReference type="ARBA" id="ARBA00023136"/>
    </source>
</evidence>
<dbReference type="InterPro" id="IPR059000">
    <property type="entry name" value="ATPase_P-type_domA"/>
</dbReference>
<dbReference type="SUPFAM" id="SSF56784">
    <property type="entry name" value="HAD-like"/>
    <property type="match status" value="1"/>
</dbReference>
<evidence type="ECO:0000256" key="10">
    <source>
        <dbReference type="ARBA" id="ARBA00022741"/>
    </source>
</evidence>
<dbReference type="NCBIfam" id="TIGR01524">
    <property type="entry name" value="ATPase-IIIB_Mg"/>
    <property type="match status" value="1"/>
</dbReference>
<dbReference type="PRINTS" id="PR01836">
    <property type="entry name" value="MGATPASE"/>
</dbReference>
<dbReference type="SFLD" id="SFLDG00002">
    <property type="entry name" value="C1.7:_P-type_atpase_like"/>
    <property type="match status" value="1"/>
</dbReference>
<dbReference type="Gene3D" id="1.20.1110.10">
    <property type="entry name" value="Calcium-transporting ATPase, transmembrane domain"/>
    <property type="match status" value="1"/>
</dbReference>
<dbReference type="Pfam" id="PF00690">
    <property type="entry name" value="Cation_ATPase_N"/>
    <property type="match status" value="1"/>
</dbReference>
<keyword evidence="15 18" id="KW-0472">Membrane</keyword>
<dbReference type="NCBIfam" id="TIGR01494">
    <property type="entry name" value="ATPase_P-type"/>
    <property type="match status" value="2"/>
</dbReference>
<dbReference type="Gene3D" id="3.40.50.1000">
    <property type="entry name" value="HAD superfamily/HAD-like"/>
    <property type="match status" value="1"/>
</dbReference>
<feature type="domain" description="Cation-transporting P-type ATPase N-terminal" evidence="19">
    <location>
        <begin position="25"/>
        <end position="98"/>
    </location>
</feature>
<dbReference type="SUPFAM" id="SSF81653">
    <property type="entry name" value="Calcium ATPase, transduction domain A"/>
    <property type="match status" value="1"/>
</dbReference>